<dbReference type="AlphaFoldDB" id="A0A0M6YC19"/>
<proteinExistence type="predicted"/>
<evidence type="ECO:0000313" key="2">
    <source>
        <dbReference type="Proteomes" id="UP000048926"/>
    </source>
</evidence>
<sequence length="235" mass="27423">MNYEIKLPEAYSGHPILKVLARRKYLLLSDEYHLATFSYACNTLLEMKRVEMAKIRAADKNAESTRFEFNARRSLMELGESYLLDMMTRQFHFSISDRRKDETLTSDGVAKHLENVLSTLEDINSYGPGDVSPLPSVIQIEVEGVPTWWFRRDQEYEIELILKAGASEFSYGDPVEKVWDYILKNDIAFDQNNPEACRLLEEDIDRVAMAQNIIRRKCLMVLRHMRSIKDRECNE</sequence>
<organism evidence="1 2">
    <name type="scientific">Roseibium aggregatum</name>
    <dbReference type="NCBI Taxonomy" id="187304"/>
    <lineage>
        <taxon>Bacteria</taxon>
        <taxon>Pseudomonadati</taxon>
        <taxon>Pseudomonadota</taxon>
        <taxon>Alphaproteobacteria</taxon>
        <taxon>Hyphomicrobiales</taxon>
        <taxon>Stappiaceae</taxon>
        <taxon>Roseibium</taxon>
    </lineage>
</organism>
<accession>A0A0M6YC19</accession>
<evidence type="ECO:0000313" key="1">
    <source>
        <dbReference type="EMBL" id="CTQ47228.1"/>
    </source>
</evidence>
<gene>
    <name evidence="1" type="ORF">LAL4801_05690</name>
</gene>
<dbReference type="OrthoDB" id="8019446at2"/>
<reference evidence="2" key="1">
    <citation type="submission" date="2015-07" db="EMBL/GenBank/DDBJ databases">
        <authorList>
            <person name="Rodrigo-Torres Lidia"/>
            <person name="Arahal R.David."/>
        </authorList>
    </citation>
    <scope>NUCLEOTIDE SEQUENCE [LARGE SCALE GENOMIC DNA]</scope>
    <source>
        <strain evidence="2">CECT 4801</strain>
    </source>
</reference>
<dbReference type="Proteomes" id="UP000048926">
    <property type="component" value="Unassembled WGS sequence"/>
</dbReference>
<name>A0A0M6YC19_9HYPH</name>
<dbReference type="RefSeq" id="WP_055661280.1">
    <property type="nucleotide sequence ID" value="NZ_CXST01000006.1"/>
</dbReference>
<protein>
    <submittedName>
        <fullName evidence="1">Uncharacterized protein</fullName>
    </submittedName>
</protein>
<dbReference type="EMBL" id="CXST01000006">
    <property type="protein sequence ID" value="CTQ47228.1"/>
    <property type="molecule type" value="Genomic_DNA"/>
</dbReference>
<keyword evidence="2" id="KW-1185">Reference proteome</keyword>